<evidence type="ECO:0000313" key="6">
    <source>
        <dbReference type="Proteomes" id="UP000886520"/>
    </source>
</evidence>
<dbReference type="EMBL" id="JABFUD020000014">
    <property type="protein sequence ID" value="KAI5070210.1"/>
    <property type="molecule type" value="Genomic_DNA"/>
</dbReference>
<organism evidence="5 6">
    <name type="scientific">Adiantum capillus-veneris</name>
    <name type="common">Maidenhair fern</name>
    <dbReference type="NCBI Taxonomy" id="13818"/>
    <lineage>
        <taxon>Eukaryota</taxon>
        <taxon>Viridiplantae</taxon>
        <taxon>Streptophyta</taxon>
        <taxon>Embryophyta</taxon>
        <taxon>Tracheophyta</taxon>
        <taxon>Polypodiopsida</taxon>
        <taxon>Polypodiidae</taxon>
        <taxon>Polypodiales</taxon>
        <taxon>Pteridineae</taxon>
        <taxon>Pteridaceae</taxon>
        <taxon>Vittarioideae</taxon>
        <taxon>Adiantum</taxon>
    </lineage>
</organism>
<dbReference type="GO" id="GO:0046872">
    <property type="term" value="F:metal ion binding"/>
    <property type="evidence" value="ECO:0007669"/>
    <property type="project" value="UniProtKB-KW"/>
</dbReference>
<accession>A0A9D4ZEA2</accession>
<evidence type="ECO:0000313" key="5">
    <source>
        <dbReference type="EMBL" id="KAI5070210.1"/>
    </source>
</evidence>
<proteinExistence type="inferred from homology"/>
<dbReference type="PANTHER" id="PTHR30457">
    <property type="entry name" value="5'-NUCLEOTIDASE SURE"/>
    <property type="match status" value="1"/>
</dbReference>
<dbReference type="Pfam" id="PF01975">
    <property type="entry name" value="SurE"/>
    <property type="match status" value="1"/>
</dbReference>
<reference evidence="5" key="1">
    <citation type="submission" date="2021-01" db="EMBL/GenBank/DDBJ databases">
        <title>Adiantum capillus-veneris genome.</title>
        <authorList>
            <person name="Fang Y."/>
            <person name="Liao Q."/>
        </authorList>
    </citation>
    <scope>NUCLEOTIDE SEQUENCE</scope>
    <source>
        <strain evidence="5">H3</strain>
        <tissue evidence="5">Leaf</tissue>
    </source>
</reference>
<dbReference type="AlphaFoldDB" id="A0A9D4ZEA2"/>
<name>A0A9D4ZEA2_ADICA</name>
<dbReference type="PANTHER" id="PTHR30457:SF0">
    <property type="entry name" value="PHOSPHATASE, PUTATIVE (AFU_ORTHOLOGUE AFUA_4G01070)-RELATED"/>
    <property type="match status" value="1"/>
</dbReference>
<dbReference type="OrthoDB" id="202825at2759"/>
<evidence type="ECO:0000256" key="2">
    <source>
        <dbReference type="ARBA" id="ARBA00022723"/>
    </source>
</evidence>
<evidence type="ECO:0000256" key="3">
    <source>
        <dbReference type="ARBA" id="ARBA00022801"/>
    </source>
</evidence>
<evidence type="ECO:0000259" key="4">
    <source>
        <dbReference type="Pfam" id="PF01975"/>
    </source>
</evidence>
<evidence type="ECO:0000256" key="1">
    <source>
        <dbReference type="ARBA" id="ARBA00011062"/>
    </source>
</evidence>
<dbReference type="InterPro" id="IPR030048">
    <property type="entry name" value="SurE"/>
</dbReference>
<dbReference type="SUPFAM" id="SSF64167">
    <property type="entry name" value="SurE-like"/>
    <property type="match status" value="1"/>
</dbReference>
<gene>
    <name evidence="5" type="ORF">GOP47_0014553</name>
</gene>
<feature type="domain" description="Survival protein SurE-like phosphatase/nucleotidase" evidence="4">
    <location>
        <begin position="31"/>
        <end position="210"/>
    </location>
</feature>
<keyword evidence="6" id="KW-1185">Reference proteome</keyword>
<dbReference type="GO" id="GO:0008252">
    <property type="term" value="F:nucleotidase activity"/>
    <property type="evidence" value="ECO:0007669"/>
    <property type="project" value="InterPro"/>
</dbReference>
<protein>
    <recommendedName>
        <fullName evidence="4">Survival protein SurE-like phosphatase/nucleotidase domain-containing protein</fullName>
    </recommendedName>
</protein>
<dbReference type="Proteomes" id="UP000886520">
    <property type="component" value="Chromosome 14"/>
</dbReference>
<dbReference type="InterPro" id="IPR036523">
    <property type="entry name" value="SurE-like_sf"/>
</dbReference>
<keyword evidence="3" id="KW-0378">Hydrolase</keyword>
<sequence>MASSAEGGFAPPPSLVSNLKEALKGRLAREDVEALVRSLRSGGFCNVYVCAPQSEDTEISTSTAKQKTLEVCHVDFEGATAFEVSGLPIDCVSLGLSGVLFSKKPSLVICGISRGSNCGFHIFSSLSIAGARQALVSGVPSLVLSLDWKDMESHEDEFAAAADFCLPLIHAAVSDSQTGHFLNGFFLNINLPTPFSKHKGFKITKQGTSRPRLNWRAVPSHKSLFGMGSCKQNAIGVRVAELGLAASAVAAARRANSSLKNVEVESVAGPTNGSHVPATRKKQHFRMEVAEMVREEDDSYDFGALQDGFVSVTPLGSRNDSDVDLLRRVADWVAGS</sequence>
<keyword evidence="2" id="KW-0479">Metal-binding</keyword>
<comment type="caution">
    <text evidence="5">The sequence shown here is derived from an EMBL/GenBank/DDBJ whole genome shotgun (WGS) entry which is preliminary data.</text>
</comment>
<dbReference type="Gene3D" id="3.40.1210.10">
    <property type="entry name" value="Survival protein SurE-like phosphatase/nucleotidase"/>
    <property type="match status" value="1"/>
</dbReference>
<dbReference type="InterPro" id="IPR002828">
    <property type="entry name" value="SurE-like_Pase/nucleotidase"/>
</dbReference>
<comment type="similarity">
    <text evidence="1">Belongs to the SurE nucleotidase family.</text>
</comment>